<evidence type="ECO:0000256" key="6">
    <source>
        <dbReference type="SAM" id="Phobius"/>
    </source>
</evidence>
<accession>A0A9P3H9C2</accession>
<feature type="compositionally biased region" description="Low complexity" evidence="5">
    <location>
        <begin position="359"/>
        <end position="370"/>
    </location>
</feature>
<comment type="subcellular location">
    <subcellularLocation>
        <location evidence="1">Membrane</location>
        <topology evidence="1">Single-pass membrane protein</topology>
    </subcellularLocation>
</comment>
<feature type="compositionally biased region" description="Basic and acidic residues" evidence="5">
    <location>
        <begin position="438"/>
        <end position="448"/>
    </location>
</feature>
<dbReference type="GO" id="GO:0016020">
    <property type="term" value="C:membrane"/>
    <property type="evidence" value="ECO:0007669"/>
    <property type="project" value="UniProtKB-SubCell"/>
</dbReference>
<gene>
    <name evidence="7" type="ORF">EMPS_04827</name>
</gene>
<dbReference type="GO" id="GO:0071944">
    <property type="term" value="C:cell periphery"/>
    <property type="evidence" value="ECO:0007669"/>
    <property type="project" value="UniProtKB-ARBA"/>
</dbReference>
<dbReference type="AlphaFoldDB" id="A0A9P3H9C2"/>
<dbReference type="PANTHER" id="PTHR15549">
    <property type="entry name" value="PAIRED IMMUNOGLOBULIN-LIKE TYPE 2 RECEPTOR"/>
    <property type="match status" value="1"/>
</dbReference>
<dbReference type="EMBL" id="BQFW01000007">
    <property type="protein sequence ID" value="GJJ72469.1"/>
    <property type="molecule type" value="Genomic_DNA"/>
</dbReference>
<evidence type="ECO:0000256" key="4">
    <source>
        <dbReference type="ARBA" id="ARBA00023136"/>
    </source>
</evidence>
<evidence type="ECO:0000313" key="7">
    <source>
        <dbReference type="EMBL" id="GJJ72469.1"/>
    </source>
</evidence>
<proteinExistence type="predicted"/>
<reference evidence="7" key="2">
    <citation type="journal article" date="2022" name="Microbiol. Resour. Announc.">
        <title>Whole-Genome Sequence of Entomortierella parvispora E1425, a Mucoromycotan Fungus Associated with Burkholderiaceae-Related Endosymbiotic Bacteria.</title>
        <authorList>
            <person name="Herlambang A."/>
            <person name="Guo Y."/>
            <person name="Takashima Y."/>
            <person name="Narisawa K."/>
            <person name="Ohta H."/>
            <person name="Nishizawa T."/>
        </authorList>
    </citation>
    <scope>NUCLEOTIDE SEQUENCE</scope>
    <source>
        <strain evidence="7">E1425</strain>
    </source>
</reference>
<evidence type="ECO:0000256" key="2">
    <source>
        <dbReference type="ARBA" id="ARBA00022692"/>
    </source>
</evidence>
<dbReference type="InterPro" id="IPR051694">
    <property type="entry name" value="Immunoregulatory_rcpt-like"/>
</dbReference>
<evidence type="ECO:0000256" key="3">
    <source>
        <dbReference type="ARBA" id="ARBA00022989"/>
    </source>
</evidence>
<feature type="transmembrane region" description="Helical" evidence="6">
    <location>
        <begin position="382"/>
        <end position="404"/>
    </location>
</feature>
<evidence type="ECO:0000256" key="5">
    <source>
        <dbReference type="SAM" id="MobiDB-lite"/>
    </source>
</evidence>
<dbReference type="OrthoDB" id="432528at2759"/>
<dbReference type="Gene3D" id="2.120.10.80">
    <property type="entry name" value="Kelch-type beta propeller"/>
    <property type="match status" value="1"/>
</dbReference>
<dbReference type="SUPFAM" id="SSF117281">
    <property type="entry name" value="Kelch motif"/>
    <property type="match status" value="1"/>
</dbReference>
<evidence type="ECO:0000313" key="8">
    <source>
        <dbReference type="Proteomes" id="UP000827284"/>
    </source>
</evidence>
<protein>
    <submittedName>
        <fullName evidence="7">Uncharacterized protein</fullName>
    </submittedName>
</protein>
<keyword evidence="4 6" id="KW-0472">Membrane</keyword>
<organism evidence="7 8">
    <name type="scientific">Entomortierella parvispora</name>
    <dbReference type="NCBI Taxonomy" id="205924"/>
    <lineage>
        <taxon>Eukaryota</taxon>
        <taxon>Fungi</taxon>
        <taxon>Fungi incertae sedis</taxon>
        <taxon>Mucoromycota</taxon>
        <taxon>Mortierellomycotina</taxon>
        <taxon>Mortierellomycetes</taxon>
        <taxon>Mortierellales</taxon>
        <taxon>Mortierellaceae</taxon>
        <taxon>Entomortierella</taxon>
    </lineage>
</organism>
<comment type="caution">
    <text evidence="7">The sequence shown here is derived from an EMBL/GenBank/DDBJ whole genome shotgun (WGS) entry which is preliminary data.</text>
</comment>
<feature type="region of interest" description="Disordered" evidence="5">
    <location>
        <begin position="359"/>
        <end position="379"/>
    </location>
</feature>
<name>A0A9P3H9C2_9FUNG</name>
<keyword evidence="3 6" id="KW-1133">Transmembrane helix</keyword>
<dbReference type="InterPro" id="IPR015915">
    <property type="entry name" value="Kelch-typ_b-propeller"/>
</dbReference>
<feature type="region of interest" description="Disordered" evidence="5">
    <location>
        <begin position="438"/>
        <end position="466"/>
    </location>
</feature>
<evidence type="ECO:0000256" key="1">
    <source>
        <dbReference type="ARBA" id="ARBA00004167"/>
    </source>
</evidence>
<keyword evidence="8" id="KW-1185">Reference proteome</keyword>
<dbReference type="Proteomes" id="UP000827284">
    <property type="component" value="Unassembled WGS sequence"/>
</dbReference>
<keyword evidence="2 6" id="KW-0812">Transmembrane</keyword>
<reference evidence="7" key="1">
    <citation type="submission" date="2021-11" db="EMBL/GenBank/DDBJ databases">
        <authorList>
            <person name="Herlambang A."/>
            <person name="Guo Y."/>
            <person name="Takashima Y."/>
            <person name="Nishizawa T."/>
        </authorList>
    </citation>
    <scope>NUCLEOTIDE SEQUENCE</scope>
    <source>
        <strain evidence="7">E1425</strain>
    </source>
</reference>
<feature type="region of interest" description="Disordered" evidence="5">
    <location>
        <begin position="491"/>
        <end position="522"/>
    </location>
</feature>
<sequence>MVMFHSRLKRSVGFLTALLASHITQNILFISAYSPTLVYNSQYATMNGILYVQGGAPELSISPSAYNEFFSLSLTKPWNDTAPPWQALPINTSGVVVPALAGGGMTPTPNNSSLALWNPSLNPITWVFHPKNNTWTTITYTLGSLQLNMGGTAVIDPESVDKDYGDLYAPNACRAVNTSYNAMCDFRAPYFFNVLPMPPSPNPTDTVGFSFTYCTERKSILFYGGQGYTGVINPYLYEYVPSEQMWSFLVATDASRMIVFGGVNAQNQFSSRLFFLNMVNFTWTEGADAGAINARAGHVCATNGDSLVVWGGRNTTINVIKDKTPLIYNIPTNQWVHDFVVSGPLPTSTTNVTSTVATTASAPTTTSTPPVASPTPPKTSNLGSAIGAIGAVSVVAAAVGFLFFRRHRRAKSCPSPRSATLSHQSIFGKTGRFFGRSAKDDGGYRDEVQSQFTSSKGARETPYLSRTSSAPFMSQFISPSYRLSNEHELEAGDSFHPNKGDPQDSISSARGESLPFGPDSSLRTMVPQYSMATSPNPPHQLGYYLVDKDGYLTYRTGRDDNSFYTPHGHSPQFVPGGSSGYSVWSEGDRFDPRSPQQLGPGYGTSPAAWMVSMNMASPRNDPRFSSRIASAIPLSSHSSYSPSPTGQLAVQTESDFMLKKIKLLRAQHELEMERVRLEQES</sequence>